<accession>A0A915U4N1</accession>
<sequence>MISTEVFMDIISLHRQGLSMRAIAKKLGIHRNTVKKHIEGNTLPQYRKKKRQKSILDPYRQVIDDYLAEDDYRATWILDRIRNMGYTGSYETLRDYVRKVKERHSRLAYARFETEPGRQAQVDWGDLQVENPDGSFSTKYMFLMILGYSRAMYIEFVNQCTLETFLDCHIRAFHYLQGVPAEILYDNMKQVVTGRKQGKAVFNTEFLHFARHYNFTPRACPPYSPWVKGKAERPMDYVRQRFWRGYVYTSLEKLNRDAALWLDKTANSRRHGTHGQRIYERWQQELAALTSLPPSDYDTSIKIYRKVYKDCQISYNGNRYLVPYKMVGKKVMLKIKHRRILIYDDNVLLASYEEARGKNELIGNRLFYEQLKRDRQLVKRKYGRRKGKATRGLTTSSLFPQVEYRPLAEYERYAQGGGSWNS</sequence>
<dbReference type="KEGG" id="ddu:GF1_03630"/>
<protein>
    <submittedName>
        <fullName evidence="7">IS21 family transposase</fullName>
    </submittedName>
</protein>
<dbReference type="PROSITE" id="PS50531">
    <property type="entry name" value="HTH_IS21"/>
    <property type="match status" value="1"/>
</dbReference>
<feature type="domain" description="HTH IS21-type" evidence="5">
    <location>
        <begin position="5"/>
        <end position="67"/>
    </location>
</feature>
<dbReference type="Pfam" id="PF22483">
    <property type="entry name" value="Mu-transpos_C_2"/>
    <property type="match status" value="1"/>
</dbReference>
<dbReference type="Gene3D" id="3.30.420.10">
    <property type="entry name" value="Ribonuclease H-like superfamily/Ribonuclease H"/>
    <property type="match status" value="1"/>
</dbReference>
<evidence type="ECO:0000256" key="2">
    <source>
        <dbReference type="ARBA" id="ARBA00022578"/>
    </source>
</evidence>
<feature type="domain" description="Integrase catalytic" evidence="6">
    <location>
        <begin position="112"/>
        <end position="286"/>
    </location>
</feature>
<dbReference type="PROSITE" id="PS50994">
    <property type="entry name" value="INTEGRASE"/>
    <property type="match status" value="1"/>
</dbReference>
<dbReference type="Proteomes" id="UP001063350">
    <property type="component" value="Chromosome"/>
</dbReference>
<dbReference type="GO" id="GO:0006310">
    <property type="term" value="P:DNA recombination"/>
    <property type="evidence" value="ECO:0007669"/>
    <property type="project" value="UniProtKB-KW"/>
</dbReference>
<dbReference type="GO" id="GO:0015074">
    <property type="term" value="P:DNA integration"/>
    <property type="evidence" value="ECO:0007669"/>
    <property type="project" value="InterPro"/>
</dbReference>
<comment type="similarity">
    <text evidence="1">Belongs to the transposase IS21/IS408/IS1162 family.</text>
</comment>
<dbReference type="EMBL" id="AP024233">
    <property type="protein sequence ID" value="BCO07987.1"/>
    <property type="molecule type" value="Genomic_DNA"/>
</dbReference>
<dbReference type="InterPro" id="IPR036388">
    <property type="entry name" value="WH-like_DNA-bd_sf"/>
</dbReference>
<reference evidence="7" key="1">
    <citation type="submission" date="2020-12" db="EMBL/GenBank/DDBJ databases">
        <title>Desulfobium dissulfuricans gen. nov., sp. nov., a novel mesophilic, sulfate-reducing bacterium isolated from a deep-sea hydrothermal vent.</title>
        <authorList>
            <person name="Hashimoto Y."/>
            <person name="Tame A."/>
            <person name="Sawayama S."/>
            <person name="Miyazaki J."/>
            <person name="Takai K."/>
            <person name="Nakagawa S."/>
        </authorList>
    </citation>
    <scope>NUCLEOTIDE SEQUENCE</scope>
    <source>
        <strain evidence="7">GF1</strain>
    </source>
</reference>
<name>A0A915U4N1_9BACT</name>
<evidence type="ECO:0000313" key="8">
    <source>
        <dbReference type="Proteomes" id="UP001063350"/>
    </source>
</evidence>
<dbReference type="GO" id="GO:0032196">
    <property type="term" value="P:transposition"/>
    <property type="evidence" value="ECO:0007669"/>
    <property type="project" value="UniProtKB-KW"/>
</dbReference>
<keyword evidence="3" id="KW-0238">DNA-binding</keyword>
<dbReference type="PANTHER" id="PTHR35004:SF6">
    <property type="entry name" value="TRANSPOSASE"/>
    <property type="match status" value="1"/>
</dbReference>
<dbReference type="AlphaFoldDB" id="A0A915U4N1"/>
<dbReference type="InterPro" id="IPR036397">
    <property type="entry name" value="RNaseH_sf"/>
</dbReference>
<gene>
    <name evidence="7" type="ORF">GF1_03630</name>
</gene>
<dbReference type="InterPro" id="IPR001584">
    <property type="entry name" value="Integrase_cat-core"/>
</dbReference>
<dbReference type="Gene3D" id="1.10.10.10">
    <property type="entry name" value="Winged helix-like DNA-binding domain superfamily/Winged helix DNA-binding domain"/>
    <property type="match status" value="1"/>
</dbReference>
<organism evidence="7 8">
    <name type="scientific">Desulfolithobacter dissulfuricans</name>
    <dbReference type="NCBI Taxonomy" id="2795293"/>
    <lineage>
        <taxon>Bacteria</taxon>
        <taxon>Pseudomonadati</taxon>
        <taxon>Thermodesulfobacteriota</taxon>
        <taxon>Desulfobulbia</taxon>
        <taxon>Desulfobulbales</taxon>
        <taxon>Desulfobulbaceae</taxon>
        <taxon>Desulfolithobacter</taxon>
    </lineage>
</organism>
<dbReference type="NCBIfam" id="NF033546">
    <property type="entry name" value="transpos_IS21"/>
    <property type="match status" value="1"/>
</dbReference>
<keyword evidence="4" id="KW-0233">DNA recombination</keyword>
<dbReference type="InterPro" id="IPR009057">
    <property type="entry name" value="Homeodomain-like_sf"/>
</dbReference>
<evidence type="ECO:0000256" key="3">
    <source>
        <dbReference type="ARBA" id="ARBA00023125"/>
    </source>
</evidence>
<dbReference type="InterPro" id="IPR012337">
    <property type="entry name" value="RNaseH-like_sf"/>
</dbReference>
<evidence type="ECO:0000259" key="5">
    <source>
        <dbReference type="PROSITE" id="PS50531"/>
    </source>
</evidence>
<dbReference type="InterPro" id="IPR017894">
    <property type="entry name" value="HTH_IS21_transposase_type"/>
</dbReference>
<keyword evidence="8" id="KW-1185">Reference proteome</keyword>
<evidence type="ECO:0000256" key="4">
    <source>
        <dbReference type="ARBA" id="ARBA00023172"/>
    </source>
</evidence>
<proteinExistence type="inferred from homology"/>
<evidence type="ECO:0000313" key="7">
    <source>
        <dbReference type="EMBL" id="BCO07987.1"/>
    </source>
</evidence>
<dbReference type="InterPro" id="IPR054353">
    <property type="entry name" value="IstA-like_C"/>
</dbReference>
<evidence type="ECO:0000259" key="6">
    <source>
        <dbReference type="PROSITE" id="PS50994"/>
    </source>
</evidence>
<dbReference type="GO" id="GO:0003677">
    <property type="term" value="F:DNA binding"/>
    <property type="evidence" value="ECO:0007669"/>
    <property type="project" value="UniProtKB-KW"/>
</dbReference>
<dbReference type="SUPFAM" id="SSF53098">
    <property type="entry name" value="Ribonuclease H-like"/>
    <property type="match status" value="1"/>
</dbReference>
<keyword evidence="2" id="KW-0815">Transposition</keyword>
<dbReference type="Pfam" id="PF00665">
    <property type="entry name" value="rve"/>
    <property type="match status" value="1"/>
</dbReference>
<dbReference type="PANTHER" id="PTHR35004">
    <property type="entry name" value="TRANSPOSASE RV3428C-RELATED"/>
    <property type="match status" value="1"/>
</dbReference>
<dbReference type="SUPFAM" id="SSF46689">
    <property type="entry name" value="Homeodomain-like"/>
    <property type="match status" value="1"/>
</dbReference>
<evidence type="ECO:0000256" key="1">
    <source>
        <dbReference type="ARBA" id="ARBA00009277"/>
    </source>
</evidence>